<sequence length="687" mass="76992">MNRRAPLAPKEPPPPSLSSPSSLPSSFSLVNEPGHTSNNSSPPQVPAYDLHPPPVSRDDCSPTPLYLRRARAQGLSKEIPLYLPHGPMQESTGLVRPCGEGFSNPTEMTSEDCQEARDPVRSTKGMDNDSHPIAGKDWYLYNQNLTLRTAGNPREVSEGPRRDQTGVPQPSEEKKLGLKKLVLTPEQKTMLLDWSDSAPEHKAGEQHSQERAENGRGCTLKPFYSSTLPRPMKEKLLSQTGAQEETRTPADKAPREREVPPPKSPLRLIANAILKSLLPNAESGKKTCPKPESKTLPRGQPHGFTRSFSLRKPSSSKDGDQQSPGRHMAKKASAFFSLASPTSKAPQASDLSLPDPILRSRSLPSRPSKMFSAATSSPPVSKIEDVPTLLEKVSLQDATHVPKKRASRISNLGLKDKSFESFLQECKQRKDIGDFFTSPKEKGPPRKRVPSLEKLVQPLGSTSVGQVAHPPTGQDARPGAPVTEATSSPSSTTSSSADEDFDSQLSSRLKEKTPKRRRKLERQLVKQEELKRLHKAQAIQRQLEEVEERQRTSEIQGVELEKVLRGEADSETQDEAQLLQEWFKLVLEKNKLMRYESELLIMAQELELEDQQSRLEQKLRQKMLKDEGQKDENDLKEEQEIFKEMMQVIEQRNKLVDSLEEQRIKERTQDQHFENFVLSRGCQLSRT</sequence>
<dbReference type="PROSITE" id="PS51848">
    <property type="entry name" value="BMERB"/>
    <property type="match status" value="1"/>
</dbReference>
<feature type="compositionally biased region" description="Low complexity" evidence="2">
    <location>
        <begin position="351"/>
        <end position="368"/>
    </location>
</feature>
<gene>
    <name evidence="4" type="primary">LOC101837165</name>
    <name evidence="4" type="ORF">PHOROB_LOCUS9855</name>
</gene>
<keyword evidence="1" id="KW-0175">Coiled coil</keyword>
<evidence type="ECO:0000256" key="2">
    <source>
        <dbReference type="SAM" id="MobiDB-lite"/>
    </source>
</evidence>
<evidence type="ECO:0000313" key="5">
    <source>
        <dbReference type="Proteomes" id="UP001152836"/>
    </source>
</evidence>
<feature type="compositionally biased region" description="Basic and acidic residues" evidence="2">
    <location>
        <begin position="433"/>
        <end position="444"/>
    </location>
</feature>
<dbReference type="PANTHER" id="PTHR23167:SF39">
    <property type="entry name" value="[F-ACTIN]-MONOOXYGENASE MICAL2"/>
    <property type="match status" value="1"/>
</dbReference>
<reference evidence="4" key="1">
    <citation type="submission" date="2022-06" db="EMBL/GenBank/DDBJ databases">
        <authorList>
            <person name="Andreotti S."/>
            <person name="Wyler E."/>
        </authorList>
    </citation>
    <scope>NUCLEOTIDE SEQUENCE</scope>
</reference>
<feature type="compositionally biased region" description="Low complexity" evidence="2">
    <location>
        <begin position="331"/>
        <end position="340"/>
    </location>
</feature>
<feature type="coiled-coil region" evidence="1">
    <location>
        <begin position="601"/>
        <end position="662"/>
    </location>
</feature>
<dbReference type="AlphaFoldDB" id="A0AAU9ZK27"/>
<feature type="domain" description="BMERB" evidence="3">
    <location>
        <begin position="526"/>
        <end position="675"/>
    </location>
</feature>
<feature type="region of interest" description="Disordered" evidence="2">
    <location>
        <begin position="433"/>
        <end position="523"/>
    </location>
</feature>
<proteinExistence type="predicted"/>
<evidence type="ECO:0000259" key="3">
    <source>
        <dbReference type="PROSITE" id="PS51848"/>
    </source>
</evidence>
<feature type="compositionally biased region" description="Basic and acidic residues" evidence="2">
    <location>
        <begin position="114"/>
        <end position="130"/>
    </location>
</feature>
<dbReference type="Pfam" id="PF12130">
    <property type="entry name" value="bMERB_dom"/>
    <property type="match status" value="1"/>
</dbReference>
<feature type="region of interest" description="Disordered" evidence="2">
    <location>
        <begin position="81"/>
        <end position="135"/>
    </location>
</feature>
<accession>A0AAU9ZK27</accession>
<keyword evidence="5" id="KW-1185">Reference proteome</keyword>
<dbReference type="SMART" id="SM01203">
    <property type="entry name" value="DUF3585"/>
    <property type="match status" value="1"/>
</dbReference>
<dbReference type="InterPro" id="IPR050540">
    <property type="entry name" value="F-actin_Monoox_Mical"/>
</dbReference>
<protein>
    <submittedName>
        <fullName evidence="4">LOC101837165 protein</fullName>
    </submittedName>
</protein>
<name>A0AAU9ZK27_PHORO</name>
<organism evidence="4 5">
    <name type="scientific">Phodopus roborovskii</name>
    <name type="common">Roborovski's desert hamster</name>
    <name type="synonym">Cricetulus roborovskii</name>
    <dbReference type="NCBI Taxonomy" id="109678"/>
    <lineage>
        <taxon>Eukaryota</taxon>
        <taxon>Metazoa</taxon>
        <taxon>Chordata</taxon>
        <taxon>Craniata</taxon>
        <taxon>Vertebrata</taxon>
        <taxon>Euteleostomi</taxon>
        <taxon>Mammalia</taxon>
        <taxon>Eutheria</taxon>
        <taxon>Euarchontoglires</taxon>
        <taxon>Glires</taxon>
        <taxon>Rodentia</taxon>
        <taxon>Myomorpha</taxon>
        <taxon>Muroidea</taxon>
        <taxon>Cricetidae</taxon>
        <taxon>Cricetinae</taxon>
        <taxon>Phodopus</taxon>
    </lineage>
</organism>
<feature type="region of interest" description="Disordered" evidence="2">
    <location>
        <begin position="149"/>
        <end position="382"/>
    </location>
</feature>
<evidence type="ECO:0000256" key="1">
    <source>
        <dbReference type="SAM" id="Coils"/>
    </source>
</evidence>
<feature type="region of interest" description="Disordered" evidence="2">
    <location>
        <begin position="1"/>
        <end position="65"/>
    </location>
</feature>
<feature type="compositionally biased region" description="Basic and acidic residues" evidence="2">
    <location>
        <begin position="155"/>
        <end position="164"/>
    </location>
</feature>
<dbReference type="EMBL" id="CALSGD010001464">
    <property type="protein sequence ID" value="CAH6792962.1"/>
    <property type="molecule type" value="Genomic_DNA"/>
</dbReference>
<dbReference type="InterPro" id="IPR022735">
    <property type="entry name" value="bMERB_dom"/>
</dbReference>
<comment type="caution">
    <text evidence="4">The sequence shown here is derived from an EMBL/GenBank/DDBJ whole genome shotgun (WGS) entry which is preliminary data.</text>
</comment>
<feature type="compositionally biased region" description="Polar residues" evidence="2">
    <location>
        <begin position="341"/>
        <end position="350"/>
    </location>
</feature>
<dbReference type="Proteomes" id="UP001152836">
    <property type="component" value="Unassembled WGS sequence"/>
</dbReference>
<feature type="compositionally biased region" description="Basic and acidic residues" evidence="2">
    <location>
        <begin position="244"/>
        <end position="260"/>
    </location>
</feature>
<feature type="compositionally biased region" description="Basic and acidic residues" evidence="2">
    <location>
        <begin position="198"/>
        <end position="214"/>
    </location>
</feature>
<evidence type="ECO:0000313" key="4">
    <source>
        <dbReference type="EMBL" id="CAH6792962.1"/>
    </source>
</evidence>
<feature type="compositionally biased region" description="Low complexity" evidence="2">
    <location>
        <begin position="18"/>
        <end position="29"/>
    </location>
</feature>
<feature type="compositionally biased region" description="Low complexity" evidence="2">
    <location>
        <begin position="486"/>
        <end position="496"/>
    </location>
</feature>
<feature type="compositionally biased region" description="Basic and acidic residues" evidence="2">
    <location>
        <begin position="283"/>
        <end position="295"/>
    </location>
</feature>
<dbReference type="PANTHER" id="PTHR23167">
    <property type="entry name" value="CALPONIN HOMOLOGY DOMAIN-CONTAINING PROTEIN DDB_G0272472-RELATED"/>
    <property type="match status" value="1"/>
</dbReference>